<dbReference type="SUPFAM" id="SSF54171">
    <property type="entry name" value="DNA-binding domain"/>
    <property type="match status" value="1"/>
</dbReference>
<evidence type="ECO:0000313" key="6">
    <source>
        <dbReference type="Proteomes" id="UP000198741"/>
    </source>
</evidence>
<dbReference type="Pfam" id="PF13392">
    <property type="entry name" value="HNH_3"/>
    <property type="match status" value="1"/>
</dbReference>
<keyword evidence="6" id="KW-1185">Reference proteome</keyword>
<dbReference type="SUPFAM" id="SSF54060">
    <property type="entry name" value="His-Me finger endonucleases"/>
    <property type="match status" value="1"/>
</dbReference>
<dbReference type="Gene3D" id="3.30.730.10">
    <property type="entry name" value="AP2/ERF domain"/>
    <property type="match status" value="1"/>
</dbReference>
<dbReference type="InterPro" id="IPR003615">
    <property type="entry name" value="HNH_nuc"/>
</dbReference>
<dbReference type="AlphaFoldDB" id="A0A1H0NBQ0"/>
<dbReference type="GO" id="GO:0003677">
    <property type="term" value="F:DNA binding"/>
    <property type="evidence" value="ECO:0007669"/>
    <property type="project" value="UniProtKB-KW"/>
</dbReference>
<evidence type="ECO:0000313" key="5">
    <source>
        <dbReference type="EMBL" id="SDO89956.1"/>
    </source>
</evidence>
<sequence>MAPVVTCEDKFLNQNDRPKQASSGRSRTIVPFCRSCDNERQLSRQARHMKKIHLGGNAATGKYVIIDDRDFELINKYTWHLSTEGSAATTLHLGFEPITHRRLVKQLRMHRLIMAVTSVQDHVDHINHNRLDNRRSNLRVCTQRQNNQNIRPTRRNKSGYKGVCAYKSRWRAYITPNKRQMSLGCFGSKDEAARAYNHAATEFFGEFAYLNTVPDES</sequence>
<evidence type="ECO:0000256" key="1">
    <source>
        <dbReference type="ARBA" id="ARBA00023015"/>
    </source>
</evidence>
<protein>
    <submittedName>
        <fullName evidence="5">AP2 domain-containing protein</fullName>
    </submittedName>
</protein>
<feature type="domain" description="AP2/ERF" evidence="4">
    <location>
        <begin position="149"/>
        <end position="213"/>
    </location>
</feature>
<name>A0A1H0NBQ0_9ACTN</name>
<dbReference type="InterPro" id="IPR016177">
    <property type="entry name" value="DNA-bd_dom_sf"/>
</dbReference>
<dbReference type="InterPro" id="IPR036955">
    <property type="entry name" value="AP2/ERF_dom_sf"/>
</dbReference>
<dbReference type="InterPro" id="IPR044925">
    <property type="entry name" value="His-Me_finger_sf"/>
</dbReference>
<dbReference type="Proteomes" id="UP000198741">
    <property type="component" value="Chromosome I"/>
</dbReference>
<evidence type="ECO:0000259" key="4">
    <source>
        <dbReference type="PROSITE" id="PS51032"/>
    </source>
</evidence>
<evidence type="ECO:0000256" key="3">
    <source>
        <dbReference type="ARBA" id="ARBA00023163"/>
    </source>
</evidence>
<keyword evidence="3" id="KW-0804">Transcription</keyword>
<keyword evidence="2" id="KW-0238">DNA-binding</keyword>
<reference evidence="5 6" key="1">
    <citation type="submission" date="2016-10" db="EMBL/GenBank/DDBJ databases">
        <authorList>
            <person name="de Groot N.N."/>
        </authorList>
    </citation>
    <scope>NUCLEOTIDE SEQUENCE [LARGE SCALE GENOMIC DNA]</scope>
    <source>
        <strain evidence="6">P4-7,KCTC 19426,CECT 7604</strain>
    </source>
</reference>
<dbReference type="SMART" id="SM00380">
    <property type="entry name" value="AP2"/>
    <property type="match status" value="1"/>
</dbReference>
<gene>
    <name evidence="5" type="ORF">SAMN04515671_2294</name>
</gene>
<dbReference type="STRING" id="1090615.SAMN04515671_2294"/>
<accession>A0A1H0NBQ0</accession>
<dbReference type="InterPro" id="IPR001471">
    <property type="entry name" value="AP2/ERF_dom"/>
</dbReference>
<dbReference type="Gene3D" id="3.90.75.20">
    <property type="match status" value="1"/>
</dbReference>
<proteinExistence type="predicted"/>
<keyword evidence="1" id="KW-0805">Transcription regulation</keyword>
<organism evidence="5 6">
    <name type="scientific">Nakamurella panacisegetis</name>
    <dbReference type="NCBI Taxonomy" id="1090615"/>
    <lineage>
        <taxon>Bacteria</taxon>
        <taxon>Bacillati</taxon>
        <taxon>Actinomycetota</taxon>
        <taxon>Actinomycetes</taxon>
        <taxon>Nakamurellales</taxon>
        <taxon>Nakamurellaceae</taxon>
        <taxon>Nakamurella</taxon>
    </lineage>
</organism>
<dbReference type="PROSITE" id="PS51032">
    <property type="entry name" value="AP2_ERF"/>
    <property type="match status" value="1"/>
</dbReference>
<dbReference type="EMBL" id="LT629710">
    <property type="protein sequence ID" value="SDO89956.1"/>
    <property type="molecule type" value="Genomic_DNA"/>
</dbReference>
<dbReference type="GO" id="GO:0003700">
    <property type="term" value="F:DNA-binding transcription factor activity"/>
    <property type="evidence" value="ECO:0007669"/>
    <property type="project" value="InterPro"/>
</dbReference>
<evidence type="ECO:0000256" key="2">
    <source>
        <dbReference type="ARBA" id="ARBA00023125"/>
    </source>
</evidence>